<comment type="catalytic activity">
    <reaction evidence="1">
        <text>Hydrolysis of (1-&gt;3)-beta-D-glucosidic linkages in (1-&gt;3)-beta-D-glucans.</text>
        <dbReference type="EC" id="3.2.1.39"/>
    </reaction>
</comment>
<sequence>MKLSATLLLSVFTSIQSAYAACDFVGGNYYCNKVSGISYQGIGYSGSYGDVISMDESSCKCVQQNVQVSGELTPLDEELSVHFRGPIRLSQFGVYYPSSQKKKREVEEECATQKHYHHKHKRAAAVQTVQVTATVTVGDGAGQETTAQQPATSAQSQAPAGSSAASSVASSVVSSGASAPSSSSVPSTGSWSRSGYYKPGSVDNLTFLNSLGGKTSSGVWSSCFGNSLSYCAANGVDASDTPQALNDVTFKSNTEFVIFSGEACGDSSATGDCGYYRKGIPAYHGFGGTSKIFVFEFTMPSDTGSGAVINDDMPAIWLLNAKIPRTLQYGDSSCSCWSTGCGELDLFEILSSGSDKLISHLHSGQGNDGSSRGGGGTQDYIARPTSSSLKAAVIFDGGNVDIVVLDDDTTFGSSLDDATLTLWKSKIQSTASI</sequence>
<evidence type="ECO:0000313" key="11">
    <source>
        <dbReference type="EMBL" id="CAY67051.1"/>
    </source>
</evidence>
<dbReference type="GO" id="GO:0071555">
    <property type="term" value="P:cell wall organization"/>
    <property type="evidence" value="ECO:0007669"/>
    <property type="project" value="UniProtKB-KW"/>
</dbReference>
<evidence type="ECO:0000256" key="1">
    <source>
        <dbReference type="ARBA" id="ARBA00000382"/>
    </source>
</evidence>
<evidence type="ECO:0000256" key="6">
    <source>
        <dbReference type="ARBA" id="ARBA00023295"/>
    </source>
</evidence>
<feature type="signal peptide" evidence="8">
    <location>
        <begin position="1"/>
        <end position="20"/>
    </location>
</feature>
<evidence type="ECO:0000256" key="7">
    <source>
        <dbReference type="ARBA" id="ARBA00023316"/>
    </source>
</evidence>
<gene>
    <name evidence="11" type="ordered locus">PAS_c034_0034</name>
</gene>
<reference evidence="11" key="1">
    <citation type="journal article" date="2009" name="Nat. Biotechnol.">
        <title>Genome sequence of the recombinant protein production host Pichia pastoris.</title>
        <authorList>
            <person name="De Schutter K."/>
            <person name="Lin Y.C."/>
            <person name="Tiels P."/>
            <person name="Van Hecke A."/>
            <person name="Glinka S."/>
            <person name="Weber-Lehmann J."/>
            <person name="Rouze P."/>
            <person name="Van de Peer Y."/>
            <person name="Callewaert N."/>
        </authorList>
    </citation>
    <scope>NUCLEOTIDE SEQUENCE [LARGE SCALE GENOMIC DNA]</scope>
    <source>
        <strain evidence="11">GS115</strain>
    </source>
</reference>
<comment type="similarity">
    <text evidence="2">Belongs to the PGA52 family.</text>
</comment>
<dbReference type="GO" id="GO:0042973">
    <property type="term" value="F:glucan endo-1,3-beta-D-glucosidase activity"/>
    <property type="evidence" value="ECO:0007669"/>
    <property type="project" value="UniProtKB-EC"/>
</dbReference>
<evidence type="ECO:0000256" key="8">
    <source>
        <dbReference type="SAM" id="SignalP"/>
    </source>
</evidence>
<proteinExistence type="inferred from homology"/>
<dbReference type="Pfam" id="PF10290">
    <property type="entry name" value="YJL171C_Tos1_N"/>
    <property type="match status" value="1"/>
</dbReference>
<feature type="domain" description="Cell wall protein YJL171C/Tos1 C-terminal" evidence="9">
    <location>
        <begin position="189"/>
        <end position="423"/>
    </location>
</feature>
<dbReference type="Pfam" id="PF10287">
    <property type="entry name" value="YJL171C_Tos1_C"/>
    <property type="match status" value="1"/>
</dbReference>
<dbReference type="FunCoup" id="C4R9F6">
    <property type="interactions" value="44"/>
</dbReference>
<evidence type="ECO:0000259" key="10">
    <source>
        <dbReference type="Pfam" id="PF10290"/>
    </source>
</evidence>
<dbReference type="InParanoid" id="C4R9F6"/>
<evidence type="ECO:0000256" key="3">
    <source>
        <dbReference type="ARBA" id="ARBA00012780"/>
    </source>
</evidence>
<name>C4R9F6_KOMPG</name>
<dbReference type="PANTHER" id="PTHR31737:SF2">
    <property type="entry name" value="PROTEIN TOS1"/>
    <property type="match status" value="1"/>
</dbReference>
<keyword evidence="5" id="KW-0378">Hydrolase</keyword>
<dbReference type="GO" id="GO:0009277">
    <property type="term" value="C:fungal-type cell wall"/>
    <property type="evidence" value="ECO:0007669"/>
    <property type="project" value="EnsemblFungi"/>
</dbReference>
<dbReference type="STRING" id="644223.C4R9F6"/>
<accession>C4R9F6</accession>
<keyword evidence="4 8" id="KW-0732">Signal</keyword>
<dbReference type="EC" id="3.2.1.39" evidence="3"/>
<evidence type="ECO:0000256" key="4">
    <source>
        <dbReference type="ARBA" id="ARBA00022729"/>
    </source>
</evidence>
<protein>
    <recommendedName>
        <fullName evidence="3">glucan endo-1,3-beta-D-glucosidase</fullName>
        <ecNumber evidence="3">3.2.1.39</ecNumber>
    </recommendedName>
</protein>
<dbReference type="InterPro" id="IPR018805">
    <property type="entry name" value="YJL171C/Tos1_C"/>
</dbReference>
<dbReference type="InterPro" id="IPR018807">
    <property type="entry name" value="YJL171C/Tos1_N"/>
</dbReference>
<dbReference type="PANTHER" id="PTHR31737">
    <property type="entry name" value="PROTEIN TOS1"/>
    <property type="match status" value="1"/>
</dbReference>
<keyword evidence="6" id="KW-0326">Glycosidase</keyword>
<dbReference type="AlphaFoldDB" id="C4R9F6"/>
<feature type="chain" id="PRO_5009950970" description="glucan endo-1,3-beta-D-glucosidase" evidence="8">
    <location>
        <begin position="21"/>
        <end position="433"/>
    </location>
</feature>
<dbReference type="EMBL" id="FN392323">
    <property type="protein sequence ID" value="CAY67051.1"/>
    <property type="molecule type" value="Genomic_DNA"/>
</dbReference>
<evidence type="ECO:0000256" key="2">
    <source>
        <dbReference type="ARBA" id="ARBA00006055"/>
    </source>
</evidence>
<evidence type="ECO:0000259" key="9">
    <source>
        <dbReference type="Pfam" id="PF10287"/>
    </source>
</evidence>
<organism evidence="11">
    <name type="scientific">Komagataella phaffii (strain GS115 / ATCC 20864)</name>
    <name type="common">Yeast</name>
    <name type="synonym">Pichia pastoris</name>
    <dbReference type="NCBI Taxonomy" id="644223"/>
    <lineage>
        <taxon>Eukaryota</taxon>
        <taxon>Fungi</taxon>
        <taxon>Dikarya</taxon>
        <taxon>Ascomycota</taxon>
        <taxon>Saccharomycotina</taxon>
        <taxon>Pichiomycetes</taxon>
        <taxon>Pichiales</taxon>
        <taxon>Pichiaceae</taxon>
        <taxon>Komagataella</taxon>
    </lineage>
</organism>
<feature type="domain" description="Cell wall protein YJL171C/Tos1 N-terminal" evidence="10">
    <location>
        <begin position="37"/>
        <end position="97"/>
    </location>
</feature>
<keyword evidence="7" id="KW-0961">Cell wall biogenesis/degradation</keyword>
<evidence type="ECO:0000256" key="5">
    <source>
        <dbReference type="ARBA" id="ARBA00022801"/>
    </source>
</evidence>